<dbReference type="OrthoDB" id="3162439at2759"/>
<reference evidence="3 4" key="1">
    <citation type="journal article" date="2018" name="BMC Genomics">
        <title>Genomic evidence for intraspecific hybridization in a clonal and extremely halotolerant yeast.</title>
        <authorList>
            <person name="Gostincar C."/>
            <person name="Stajich J.E."/>
            <person name="Zupancic J."/>
            <person name="Zalar P."/>
            <person name="Gunde-Cimerman N."/>
        </authorList>
    </citation>
    <scope>NUCLEOTIDE SEQUENCE [LARGE SCALE GENOMIC DNA]</scope>
    <source>
        <strain evidence="3 4">EXF-2682</strain>
    </source>
</reference>
<feature type="region of interest" description="Disordered" evidence="1">
    <location>
        <begin position="365"/>
        <end position="428"/>
    </location>
</feature>
<dbReference type="AlphaFoldDB" id="A0A3M7EH28"/>
<dbReference type="PANTHER" id="PTHR33840:SF2">
    <property type="entry name" value="TLE1 PHOSPHOLIPASE DOMAIN-CONTAINING PROTEIN"/>
    <property type="match status" value="1"/>
</dbReference>
<sequence>MPPFCHLKPTSERLHHDVYRAPSTSATAIYIEQDVIAKTTFQDLLQPTAEFATLRRTFLEINLSRAAVLVALPPFYPYCLSVDFAFDSTRLMFCNNFCHTERPAAMQQGESWDGYGGDYLDESSTHVNDASRAPKFPKYIHAARDAHTYKQRGRTIVICLDGTGDKFDADNSNIVELVQCLKKDSPKQITYYQSGIGTYNGQGLKGGMSASMDMAVGSGLGIHVKDAYRFLMQTYKEGDKICLFGFSRGSYTCRCLAGMLHKVGLLPAHNSAQVHFAYDFYKDDTDYGWQMSRDFKKTFCVDVSVYFMGLFDCVASVGLIPRKLPLENSASSSKTGYFRHAMALDEHRAKFKVCRWGQAPKPLKSRLKDKVNHRHDANGSEKTNGHVNGDTNGGYTGGEKPDQYGHLPGVLDPYAQTGQGKSEPNKKDTDVQEVWFIGAHADCGGGAVHNDTRHKLSRIPLRWMIRNCFQCNTGIIFSMNTLAECGLDVNTLYPICKKPLPRPQGGPSHAQREAYKKGRLGHIKGRALALQSLGKRRDRRALEQQERQEQEAHDPNEQQPQDALTRRDSDSSDEDFALTGSWTPEQVEDYFDSFAEINDQLAVAKSWWVLECWPIKARVQLEEDPNQWEKRLVMNKGRYRPVQDAEPEMHWTVQQRGEDMGYRPQVRMGPAAKWRVVG</sequence>
<dbReference type="Proteomes" id="UP000269276">
    <property type="component" value="Unassembled WGS sequence"/>
</dbReference>
<feature type="domain" description="T6SS Phospholipase effector Tle1-like catalytic" evidence="2">
    <location>
        <begin position="154"/>
        <end position="466"/>
    </location>
</feature>
<dbReference type="EMBL" id="QWIP01000048">
    <property type="protein sequence ID" value="RMY75902.1"/>
    <property type="molecule type" value="Genomic_DNA"/>
</dbReference>
<name>A0A3M7EH28_HORWE</name>
<evidence type="ECO:0000313" key="3">
    <source>
        <dbReference type="EMBL" id="RMY75902.1"/>
    </source>
</evidence>
<comment type="caution">
    <text evidence="3">The sequence shown here is derived from an EMBL/GenBank/DDBJ whole genome shotgun (WGS) entry which is preliminary data.</text>
</comment>
<evidence type="ECO:0000259" key="2">
    <source>
        <dbReference type="Pfam" id="PF09994"/>
    </source>
</evidence>
<feature type="region of interest" description="Disordered" evidence="1">
    <location>
        <begin position="534"/>
        <end position="579"/>
    </location>
</feature>
<evidence type="ECO:0000313" key="4">
    <source>
        <dbReference type="Proteomes" id="UP000269276"/>
    </source>
</evidence>
<evidence type="ECO:0000256" key="1">
    <source>
        <dbReference type="SAM" id="MobiDB-lite"/>
    </source>
</evidence>
<feature type="compositionally biased region" description="Basic and acidic residues" evidence="1">
    <location>
        <begin position="366"/>
        <end position="379"/>
    </location>
</feature>
<dbReference type="VEuPathDB" id="FungiDB:BTJ68_00529"/>
<gene>
    <name evidence="3" type="ORF">D0863_02296</name>
</gene>
<proteinExistence type="predicted"/>
<protein>
    <recommendedName>
        <fullName evidence="2">T6SS Phospholipase effector Tle1-like catalytic domain-containing protein</fullName>
    </recommendedName>
</protein>
<accession>A0A3M7EH28</accession>
<dbReference type="Pfam" id="PF09994">
    <property type="entry name" value="T6SS_Tle1-like_cat"/>
    <property type="match status" value="1"/>
</dbReference>
<dbReference type="InterPro" id="IPR018712">
    <property type="entry name" value="Tle1-like_cat"/>
</dbReference>
<feature type="compositionally biased region" description="Polar residues" evidence="1">
    <location>
        <begin position="380"/>
        <end position="390"/>
    </location>
</feature>
<organism evidence="3 4">
    <name type="scientific">Hortaea werneckii</name>
    <name type="common">Black yeast</name>
    <name type="synonym">Cladosporium werneckii</name>
    <dbReference type="NCBI Taxonomy" id="91943"/>
    <lineage>
        <taxon>Eukaryota</taxon>
        <taxon>Fungi</taxon>
        <taxon>Dikarya</taxon>
        <taxon>Ascomycota</taxon>
        <taxon>Pezizomycotina</taxon>
        <taxon>Dothideomycetes</taxon>
        <taxon>Dothideomycetidae</taxon>
        <taxon>Mycosphaerellales</taxon>
        <taxon>Teratosphaeriaceae</taxon>
        <taxon>Hortaea</taxon>
    </lineage>
</organism>
<feature type="compositionally biased region" description="Basic and acidic residues" evidence="1">
    <location>
        <begin position="540"/>
        <end position="556"/>
    </location>
</feature>
<dbReference type="PANTHER" id="PTHR33840">
    <property type="match status" value="1"/>
</dbReference>